<feature type="transmembrane region" description="Helical" evidence="1">
    <location>
        <begin position="72"/>
        <end position="94"/>
    </location>
</feature>
<comment type="caution">
    <text evidence="2">The sequence shown here is derived from an EMBL/GenBank/DDBJ whole genome shotgun (WGS) entry which is preliminary data.</text>
</comment>
<evidence type="ECO:0000313" key="2">
    <source>
        <dbReference type="EMBL" id="RAK60879.1"/>
    </source>
</evidence>
<feature type="transmembrane region" description="Helical" evidence="1">
    <location>
        <begin position="38"/>
        <end position="60"/>
    </location>
</feature>
<reference evidence="3" key="1">
    <citation type="submission" date="2018-05" db="EMBL/GenBank/DDBJ databases">
        <authorList>
            <person name="Li X."/>
        </authorList>
    </citation>
    <scope>NUCLEOTIDE SEQUENCE [LARGE SCALE GENOMIC DNA]</scope>
    <source>
        <strain evidence="3">HKS-05</strain>
    </source>
</reference>
<evidence type="ECO:0000256" key="1">
    <source>
        <dbReference type="SAM" id="Phobius"/>
    </source>
</evidence>
<name>A0A328B1V2_9CAUL</name>
<sequence length="135" mass="15087">MIRRISSAAVGLLGLGFAGHDLWVYARAILGGGLWGRYALFLLLCELDVGLFVAGIWLWTASKRSGVRRWPASILAVFMGMIGAYGVLVFVYPMLNFSFRYIWTDYLQLSRSFAFGLLVAAAWLWLAPKRSVEFG</sequence>
<dbReference type="EMBL" id="QFYP01000001">
    <property type="protein sequence ID" value="RAK60879.1"/>
    <property type="molecule type" value="Genomic_DNA"/>
</dbReference>
<dbReference type="Proteomes" id="UP000249842">
    <property type="component" value="Unassembled WGS sequence"/>
</dbReference>
<dbReference type="RefSeq" id="WP_111458171.1">
    <property type="nucleotide sequence ID" value="NZ_QFYP01000001.1"/>
</dbReference>
<keyword evidence="3" id="KW-1185">Reference proteome</keyword>
<feature type="transmembrane region" description="Helical" evidence="1">
    <location>
        <begin position="106"/>
        <end position="126"/>
    </location>
</feature>
<keyword evidence="1" id="KW-0812">Transmembrane</keyword>
<gene>
    <name evidence="2" type="ORF">DJ021_14190</name>
</gene>
<dbReference type="AlphaFoldDB" id="A0A328B1V2"/>
<organism evidence="2 3">
    <name type="scientific">Phenylobacterium hankyongense</name>
    <dbReference type="NCBI Taxonomy" id="1813876"/>
    <lineage>
        <taxon>Bacteria</taxon>
        <taxon>Pseudomonadati</taxon>
        <taxon>Pseudomonadota</taxon>
        <taxon>Alphaproteobacteria</taxon>
        <taxon>Caulobacterales</taxon>
        <taxon>Caulobacteraceae</taxon>
        <taxon>Phenylobacterium</taxon>
    </lineage>
</organism>
<proteinExistence type="predicted"/>
<protein>
    <submittedName>
        <fullName evidence="2">Uncharacterized protein</fullName>
    </submittedName>
</protein>
<keyword evidence="1" id="KW-1133">Transmembrane helix</keyword>
<evidence type="ECO:0000313" key="3">
    <source>
        <dbReference type="Proteomes" id="UP000249842"/>
    </source>
</evidence>
<keyword evidence="1" id="KW-0472">Membrane</keyword>
<accession>A0A328B1V2</accession>